<name>A0A1E4SV18_9ASCO</name>
<dbReference type="STRING" id="983967.A0A1E4SV18"/>
<evidence type="ECO:0000313" key="10">
    <source>
        <dbReference type="EMBL" id="ODV83355.1"/>
    </source>
</evidence>
<dbReference type="GO" id="GO:0006465">
    <property type="term" value="P:signal peptide processing"/>
    <property type="evidence" value="ECO:0007669"/>
    <property type="project" value="InterPro"/>
</dbReference>
<feature type="transmembrane region" description="Helical" evidence="9">
    <location>
        <begin position="34"/>
        <end position="56"/>
    </location>
</feature>
<evidence type="ECO:0000256" key="1">
    <source>
        <dbReference type="ARBA" id="ARBA00004477"/>
    </source>
</evidence>
<evidence type="ECO:0000256" key="4">
    <source>
        <dbReference type="ARBA" id="ARBA00022692"/>
    </source>
</evidence>
<accession>A0A1E4SV18</accession>
<evidence type="ECO:0000313" key="11">
    <source>
        <dbReference type="Proteomes" id="UP000094801"/>
    </source>
</evidence>
<dbReference type="PANTHER" id="PTHR13085">
    <property type="entry name" value="MICROSOMAL SIGNAL PEPTIDASE 25 KDA SUBUNIT"/>
    <property type="match status" value="1"/>
</dbReference>
<feature type="transmembrane region" description="Helical" evidence="9">
    <location>
        <begin position="76"/>
        <end position="95"/>
    </location>
</feature>
<proteinExistence type="inferred from homology"/>
<dbReference type="GO" id="GO:0045047">
    <property type="term" value="P:protein targeting to ER"/>
    <property type="evidence" value="ECO:0007669"/>
    <property type="project" value="TreeGrafter"/>
</dbReference>
<dbReference type="AlphaFoldDB" id="A0A1E4SV18"/>
<organism evidence="10 11">
    <name type="scientific">[Candida] arabinofermentans NRRL YB-2248</name>
    <dbReference type="NCBI Taxonomy" id="983967"/>
    <lineage>
        <taxon>Eukaryota</taxon>
        <taxon>Fungi</taxon>
        <taxon>Dikarya</taxon>
        <taxon>Ascomycota</taxon>
        <taxon>Saccharomycotina</taxon>
        <taxon>Pichiomycetes</taxon>
        <taxon>Pichiales</taxon>
        <taxon>Pichiaceae</taxon>
        <taxon>Ogataea</taxon>
        <taxon>Ogataea/Candida clade</taxon>
    </lineage>
</organism>
<comment type="subcellular location">
    <subcellularLocation>
        <location evidence="1">Endoplasmic reticulum membrane</location>
        <topology evidence="1">Multi-pass membrane protein</topology>
    </subcellularLocation>
</comment>
<keyword evidence="4 9" id="KW-0812">Transmembrane</keyword>
<keyword evidence="7 9" id="KW-0472">Membrane</keyword>
<keyword evidence="11" id="KW-1185">Reference proteome</keyword>
<evidence type="ECO:0000256" key="3">
    <source>
        <dbReference type="ARBA" id="ARBA00017057"/>
    </source>
</evidence>
<evidence type="ECO:0000256" key="8">
    <source>
        <dbReference type="ARBA" id="ARBA00045608"/>
    </source>
</evidence>
<evidence type="ECO:0000256" key="2">
    <source>
        <dbReference type="ARBA" id="ARBA00007324"/>
    </source>
</evidence>
<dbReference type="EMBL" id="KV453865">
    <property type="protein sequence ID" value="ODV83355.1"/>
    <property type="molecule type" value="Genomic_DNA"/>
</dbReference>
<evidence type="ECO:0000256" key="9">
    <source>
        <dbReference type="SAM" id="Phobius"/>
    </source>
</evidence>
<protein>
    <recommendedName>
        <fullName evidence="3">Signal peptidase complex subunit 2</fullName>
    </recommendedName>
</protein>
<dbReference type="PANTHER" id="PTHR13085:SF0">
    <property type="entry name" value="SIGNAL PEPTIDASE COMPLEX SUBUNIT 2"/>
    <property type="match status" value="1"/>
</dbReference>
<gene>
    <name evidence="10" type="ORF">CANARDRAFT_25160</name>
</gene>
<dbReference type="Pfam" id="PF06703">
    <property type="entry name" value="SPC25"/>
    <property type="match status" value="1"/>
</dbReference>
<evidence type="ECO:0000256" key="7">
    <source>
        <dbReference type="ARBA" id="ARBA00023136"/>
    </source>
</evidence>
<keyword evidence="6 9" id="KW-1133">Transmembrane helix</keyword>
<dbReference type="Proteomes" id="UP000094801">
    <property type="component" value="Unassembled WGS sequence"/>
</dbReference>
<reference evidence="11" key="1">
    <citation type="submission" date="2016-04" db="EMBL/GenBank/DDBJ databases">
        <title>Comparative genomics of biotechnologically important yeasts.</title>
        <authorList>
            <consortium name="DOE Joint Genome Institute"/>
            <person name="Riley R."/>
            <person name="Haridas S."/>
            <person name="Wolfe K.H."/>
            <person name="Lopes M.R."/>
            <person name="Hittinger C.T."/>
            <person name="Goker M."/>
            <person name="Salamov A."/>
            <person name="Wisecaver J."/>
            <person name="Long T.M."/>
            <person name="Aerts A.L."/>
            <person name="Barry K."/>
            <person name="Choi C."/>
            <person name="Clum A."/>
            <person name="Coughlan A.Y."/>
            <person name="Deshpande S."/>
            <person name="Douglass A.P."/>
            <person name="Hanson S.J."/>
            <person name="Klenk H.-P."/>
            <person name="Labutti K."/>
            <person name="Lapidus A."/>
            <person name="Lindquist E."/>
            <person name="Lipzen A."/>
            <person name="Meier-Kolthoff J.P."/>
            <person name="Ohm R.A."/>
            <person name="Otillar R.P."/>
            <person name="Pangilinan J."/>
            <person name="Peng Y."/>
            <person name="Rokas A."/>
            <person name="Rosa C.A."/>
            <person name="Scheuner C."/>
            <person name="Sibirny A.A."/>
            <person name="Slot J.C."/>
            <person name="Stielow J.B."/>
            <person name="Sun H."/>
            <person name="Kurtzman C.P."/>
            <person name="Blackwell M."/>
            <person name="Grigoriev I.V."/>
            <person name="Jeffries T.W."/>
        </authorList>
    </citation>
    <scope>NUCLEOTIDE SEQUENCE [LARGE SCALE GENOMIC DNA]</scope>
    <source>
        <strain evidence="11">NRRL YB-2248</strain>
    </source>
</reference>
<evidence type="ECO:0000256" key="6">
    <source>
        <dbReference type="ARBA" id="ARBA00022989"/>
    </source>
</evidence>
<comment type="function">
    <text evidence="8">Component of the signal peptidase complex (SPC) which catalyzes the cleavage of N-terminal signal sequences from nascent proteins as they are translocated into the lumen of the endoplasmic reticulum. Enhances the enzymatic activity of SPC and facilitates the interactions between different components of the translocation site.</text>
</comment>
<dbReference type="InterPro" id="IPR009582">
    <property type="entry name" value="Spc2/SPCS2"/>
</dbReference>
<dbReference type="OrthoDB" id="29558at2759"/>
<keyword evidence="5" id="KW-0256">Endoplasmic reticulum</keyword>
<comment type="similarity">
    <text evidence="2">Belongs to the SPCS2 family.</text>
</comment>
<dbReference type="GO" id="GO:0005787">
    <property type="term" value="C:signal peptidase complex"/>
    <property type="evidence" value="ECO:0007669"/>
    <property type="project" value="InterPro"/>
</dbReference>
<evidence type="ECO:0000256" key="5">
    <source>
        <dbReference type="ARBA" id="ARBA00022824"/>
    </source>
</evidence>
<sequence>MSKKININSIVALRTECDDHLPVILTKLGYSQSFALVDFKLAVGYLCVAISGLLYYLEKQYDNDFGNLEYVNYTKILVAIFFTLNSVWYLFGKFIEKDIKFVGTKGTKKLTVSSKVKSKYDPVYSLVFAIGEETFQDTIEFKTVFTEDGFLDYAVFAEKVGADVAKVEKSK</sequence>